<evidence type="ECO:0000259" key="12">
    <source>
        <dbReference type="Pfam" id="PF05609"/>
    </source>
</evidence>
<evidence type="ECO:0000256" key="7">
    <source>
        <dbReference type="ARBA" id="ARBA00023180"/>
    </source>
</evidence>
<evidence type="ECO:0000256" key="9">
    <source>
        <dbReference type="ARBA" id="ARBA00037847"/>
    </source>
</evidence>
<dbReference type="Proteomes" id="UP001159428">
    <property type="component" value="Unassembled WGS sequence"/>
</dbReference>
<evidence type="ECO:0000256" key="6">
    <source>
        <dbReference type="ARBA" id="ARBA00023136"/>
    </source>
</evidence>
<dbReference type="InterPro" id="IPR038599">
    <property type="entry name" value="LAP1C-like_C_sf"/>
</dbReference>
<keyword evidence="5 11" id="KW-1133">Transmembrane helix</keyword>
<dbReference type="InterPro" id="IPR008662">
    <property type="entry name" value="TOIP1/2"/>
</dbReference>
<dbReference type="EMBL" id="CALNXJ010000004">
    <property type="protein sequence ID" value="CAH3037636.1"/>
    <property type="molecule type" value="Genomic_DNA"/>
</dbReference>
<feature type="region of interest" description="Disordered" evidence="10">
    <location>
        <begin position="1"/>
        <end position="132"/>
    </location>
</feature>
<keyword evidence="3" id="KW-0597">Phosphoprotein</keyword>
<dbReference type="AlphaFoldDB" id="A0AAU9VTG5"/>
<name>A0AAU9VTG5_9CNID</name>
<keyword evidence="8" id="KW-0539">Nucleus</keyword>
<sequence length="396" mass="43979">MSSEEVGDKPEGKGEIFESSTAESVAEGVEGKGANKRQVSEKDMEEGKETQERNTLTGEIIGRDNHRGKNTPARESVKTAPDKRELTNLDLKDNKGDRTLADKSPEKESDEQRSDPERKRQPKLIHIANPGTKSQSSYFPLAGILAAAVACIAVAIYLTPPKNDMKTDFDLERVFGNGLEELQLSFTNKTERFWKNLRSRGLTHLRNKDPSQPLVFLLAAPPAAHEWVDCLAIKLAEVLDPKNEKTLARIDGEKEKANLPEKTKMTMDNLLKTKIEALHKVVLIHHLELLPTPSQLLFHSYCDDQNAPYKELTFIFTVHMPEEPSPSMSLKETEGSVEKYLSGDVWAKDDKDAVAAPLVRIADTVVPMNGETSGSLRDLCSKLLSNLFNIQVIGLG</sequence>
<proteinExistence type="inferred from homology"/>
<dbReference type="InterPro" id="IPR046753">
    <property type="entry name" value="TOIP1/2_C"/>
</dbReference>
<feature type="domain" description="Torsin-1A-interacting protein 1/2 AAA+ activator" evidence="12">
    <location>
        <begin position="167"/>
        <end position="342"/>
    </location>
</feature>
<keyword evidence="14" id="KW-1185">Reference proteome</keyword>
<dbReference type="GO" id="GO:0001671">
    <property type="term" value="F:ATPase activator activity"/>
    <property type="evidence" value="ECO:0007669"/>
    <property type="project" value="InterPro"/>
</dbReference>
<dbReference type="GO" id="GO:0016020">
    <property type="term" value="C:membrane"/>
    <property type="evidence" value="ECO:0007669"/>
    <property type="project" value="TreeGrafter"/>
</dbReference>
<keyword evidence="4 11" id="KW-0812">Transmembrane</keyword>
<dbReference type="PANTHER" id="PTHR18843:SF7">
    <property type="entry name" value="LAMINA-ASSOCIATED POLYPEPTIDE 1B ISOFORM 1-RELATED"/>
    <property type="match status" value="1"/>
</dbReference>
<gene>
    <name evidence="13" type="ORF">PMEA_00022260</name>
</gene>
<feature type="compositionally biased region" description="Basic and acidic residues" evidence="10">
    <location>
        <begin position="1"/>
        <end position="16"/>
    </location>
</feature>
<dbReference type="Pfam" id="PF05609">
    <property type="entry name" value="LAP1_C"/>
    <property type="match status" value="1"/>
</dbReference>
<organism evidence="13 14">
    <name type="scientific">Pocillopora meandrina</name>
    <dbReference type="NCBI Taxonomy" id="46732"/>
    <lineage>
        <taxon>Eukaryota</taxon>
        <taxon>Metazoa</taxon>
        <taxon>Cnidaria</taxon>
        <taxon>Anthozoa</taxon>
        <taxon>Hexacorallia</taxon>
        <taxon>Scleractinia</taxon>
        <taxon>Astrocoeniina</taxon>
        <taxon>Pocilloporidae</taxon>
        <taxon>Pocillopora</taxon>
    </lineage>
</organism>
<comment type="similarity">
    <text evidence="2">Belongs to the TOR1AIP family.</text>
</comment>
<evidence type="ECO:0000256" key="8">
    <source>
        <dbReference type="ARBA" id="ARBA00023242"/>
    </source>
</evidence>
<comment type="caution">
    <text evidence="13">The sequence shown here is derived from an EMBL/GenBank/DDBJ whole genome shotgun (WGS) entry which is preliminary data.</text>
</comment>
<feature type="compositionally biased region" description="Basic and acidic residues" evidence="10">
    <location>
        <begin position="75"/>
        <end position="119"/>
    </location>
</feature>
<dbReference type="Gene3D" id="3.40.50.12190">
    <property type="match status" value="1"/>
</dbReference>
<dbReference type="GO" id="GO:0061024">
    <property type="term" value="P:membrane organization"/>
    <property type="evidence" value="ECO:0007669"/>
    <property type="project" value="TreeGrafter"/>
</dbReference>
<evidence type="ECO:0000256" key="10">
    <source>
        <dbReference type="SAM" id="MobiDB-lite"/>
    </source>
</evidence>
<evidence type="ECO:0000256" key="4">
    <source>
        <dbReference type="ARBA" id="ARBA00022692"/>
    </source>
</evidence>
<evidence type="ECO:0000256" key="11">
    <source>
        <dbReference type="SAM" id="Phobius"/>
    </source>
</evidence>
<evidence type="ECO:0000256" key="5">
    <source>
        <dbReference type="ARBA" id="ARBA00022989"/>
    </source>
</evidence>
<feature type="transmembrane region" description="Helical" evidence="11">
    <location>
        <begin position="138"/>
        <end position="158"/>
    </location>
</feature>
<feature type="compositionally biased region" description="Basic and acidic residues" evidence="10">
    <location>
        <begin position="38"/>
        <end position="52"/>
    </location>
</feature>
<dbReference type="GO" id="GO:0005635">
    <property type="term" value="C:nuclear envelope"/>
    <property type="evidence" value="ECO:0007669"/>
    <property type="project" value="UniProtKB-SubCell"/>
</dbReference>
<evidence type="ECO:0000256" key="1">
    <source>
        <dbReference type="ARBA" id="ARBA00004259"/>
    </source>
</evidence>
<protein>
    <recommendedName>
        <fullName evidence="12">Torsin-1A-interacting protein 1/2 AAA+ activator domain-containing protein</fullName>
    </recommendedName>
</protein>
<accession>A0AAU9VTG5</accession>
<keyword evidence="7" id="KW-0325">Glycoprotein</keyword>
<evidence type="ECO:0000313" key="13">
    <source>
        <dbReference type="EMBL" id="CAH3037636.1"/>
    </source>
</evidence>
<evidence type="ECO:0000256" key="2">
    <source>
        <dbReference type="ARBA" id="ARBA00007860"/>
    </source>
</evidence>
<dbReference type="PANTHER" id="PTHR18843">
    <property type="entry name" value="TORSIN-1A-INTERACTING PROTEIN"/>
    <property type="match status" value="1"/>
</dbReference>
<comment type="subcellular location">
    <subcellularLocation>
        <location evidence="9">Endomembrane system</location>
        <topology evidence="9">Single-pass membrane protein</topology>
    </subcellularLocation>
    <subcellularLocation>
        <location evidence="1">Nucleus envelope</location>
    </subcellularLocation>
</comment>
<evidence type="ECO:0000313" key="14">
    <source>
        <dbReference type="Proteomes" id="UP001159428"/>
    </source>
</evidence>
<reference evidence="13 14" key="1">
    <citation type="submission" date="2022-05" db="EMBL/GenBank/DDBJ databases">
        <authorList>
            <consortium name="Genoscope - CEA"/>
            <person name="William W."/>
        </authorList>
    </citation>
    <scope>NUCLEOTIDE SEQUENCE [LARGE SCALE GENOMIC DNA]</scope>
</reference>
<keyword evidence="6 11" id="KW-0472">Membrane</keyword>
<evidence type="ECO:0000256" key="3">
    <source>
        <dbReference type="ARBA" id="ARBA00022553"/>
    </source>
</evidence>